<evidence type="ECO:0000313" key="1">
    <source>
        <dbReference type="EMBL" id="MBQ0937555.1"/>
    </source>
</evidence>
<dbReference type="EMBL" id="JAGQDG010000008">
    <property type="protein sequence ID" value="MBQ0937555.1"/>
    <property type="molecule type" value="Genomic_DNA"/>
</dbReference>
<dbReference type="RefSeq" id="WP_210811130.1">
    <property type="nucleotide sequence ID" value="NZ_JAGQDG010000008.1"/>
</dbReference>
<proteinExistence type="predicted"/>
<organism evidence="1 2">
    <name type="scientific">Ideonella paludis</name>
    <dbReference type="NCBI Taxonomy" id="1233411"/>
    <lineage>
        <taxon>Bacteria</taxon>
        <taxon>Pseudomonadati</taxon>
        <taxon>Pseudomonadota</taxon>
        <taxon>Betaproteobacteria</taxon>
        <taxon>Burkholderiales</taxon>
        <taxon>Sphaerotilaceae</taxon>
        <taxon>Ideonella</taxon>
    </lineage>
</organism>
<keyword evidence="2" id="KW-1185">Reference proteome</keyword>
<accession>A0ABS5E2B4</accession>
<evidence type="ECO:0008006" key="3">
    <source>
        <dbReference type="Google" id="ProtNLM"/>
    </source>
</evidence>
<sequence length="456" mass="47861">MTETGDLAEMHKPRSAAKLLSASITAVGLAASLIACGGGNEPYSYPAAQLESNFGTAGVAEIQNPRDLGTAITSFDATSLALDQSGRLVVGGMRWQNERQAWVTRLDTQGRLDPSCGTGGWQVWSTGGPAIVRGVMSLRDGRIAVLGRLPRSGMVVLKPDCSLDTSFGSNGFVQFDEVLSTVPEPEPSVAVQDATTGRIAMAVAGKVMMLDERGQRVTGFGQNGVVTLREANGNGLDPGGFVFLPDGRFLVSGITDFGLVDGAYVGFMRLISDGSLDTSFGVNGDARWRIGSNKIAYPWGFARAPSGQLHLTGQTQPDFGSSGLSLTNAFWLTADSNGSLVAPSPQVWDAGPLPNTSSNFNRAMAVDAKGRMVSCAYWLNNTRSDLGPFASEESNLQFRDATTGQTIKSIGSDGTVKVPAGCLTLVTDQRAIYTLGNGGVTINSASFLVTKVTLPN</sequence>
<name>A0ABS5E2B4_9BURK</name>
<reference evidence="1 2" key="1">
    <citation type="submission" date="2021-04" db="EMBL/GenBank/DDBJ databases">
        <title>The genome sequence of type strain Ideonella paludis KCTC 32238.</title>
        <authorList>
            <person name="Liu Y."/>
        </authorList>
    </citation>
    <scope>NUCLEOTIDE SEQUENCE [LARGE SCALE GENOMIC DNA]</scope>
    <source>
        <strain evidence="1 2">KCTC 32238</strain>
    </source>
</reference>
<dbReference type="Proteomes" id="UP000672097">
    <property type="component" value="Unassembled WGS sequence"/>
</dbReference>
<evidence type="ECO:0000313" key="2">
    <source>
        <dbReference type="Proteomes" id="UP000672097"/>
    </source>
</evidence>
<dbReference type="SUPFAM" id="SSF101898">
    <property type="entry name" value="NHL repeat"/>
    <property type="match status" value="1"/>
</dbReference>
<dbReference type="Gene3D" id="2.80.10.50">
    <property type="match status" value="1"/>
</dbReference>
<protein>
    <recommendedName>
        <fullName evidence="3">Delta-60 repeat protein</fullName>
    </recommendedName>
</protein>
<gene>
    <name evidence="1" type="ORF">KAK11_19680</name>
</gene>
<comment type="caution">
    <text evidence="1">The sequence shown here is derived from an EMBL/GenBank/DDBJ whole genome shotgun (WGS) entry which is preliminary data.</text>
</comment>